<protein>
    <recommendedName>
        <fullName evidence="4">COP9 signalosome complex subunit 4</fullName>
    </recommendedName>
</protein>
<dbReference type="PANTHER" id="PTHR10855:SF2">
    <property type="entry name" value="COP9 SIGNALOSOME COMPLEX SUBUNIT 4"/>
    <property type="match status" value="1"/>
</dbReference>
<evidence type="ECO:0000256" key="2">
    <source>
        <dbReference type="ARBA" id="ARBA00004496"/>
    </source>
</evidence>
<dbReference type="Gene3D" id="1.10.10.10">
    <property type="entry name" value="Winged helix-like DNA-binding domain superfamily/Winged helix DNA-binding domain"/>
    <property type="match status" value="1"/>
</dbReference>
<dbReference type="SMART" id="SM00088">
    <property type="entry name" value="PINT"/>
    <property type="match status" value="1"/>
</dbReference>
<dbReference type="EMBL" id="NAJO01000017">
    <property type="protein sequence ID" value="OQO06270.1"/>
    <property type="molecule type" value="Genomic_DNA"/>
</dbReference>
<evidence type="ECO:0000256" key="7">
    <source>
        <dbReference type="ARBA" id="ARBA00023242"/>
    </source>
</evidence>
<dbReference type="AlphaFoldDB" id="A0A1V8T4J1"/>
<dbReference type="SUPFAM" id="SSF46785">
    <property type="entry name" value="Winged helix' DNA-binding domain"/>
    <property type="match status" value="1"/>
</dbReference>
<evidence type="ECO:0000256" key="5">
    <source>
        <dbReference type="ARBA" id="ARBA00022490"/>
    </source>
</evidence>
<comment type="similarity">
    <text evidence="3">Belongs to the CSN4 family.</text>
</comment>
<evidence type="ECO:0000256" key="3">
    <source>
        <dbReference type="ARBA" id="ARBA00010417"/>
    </source>
</evidence>
<keyword evidence="5" id="KW-0963">Cytoplasm</keyword>
<dbReference type="InterPro" id="IPR054559">
    <property type="entry name" value="PSMD12-CSN4-like_N"/>
</dbReference>
<evidence type="ECO:0000259" key="9">
    <source>
        <dbReference type="PROSITE" id="PS50250"/>
    </source>
</evidence>
<feature type="domain" description="PCI" evidence="9">
    <location>
        <begin position="200"/>
        <end position="369"/>
    </location>
</feature>
<sequence length="416" mass="45548">MATSGNVASQLHKLETSSQSPQQRAEAYTNILHSIITSFTDDDLSASLVAYVDSILSDSIGVIHSRPLLSTFLERFATLSNETKIAAGSEILEILAPRTVSYEQQDTTLKFLLADAHEEDEDFGSSAKVLQVITLDSSQRAVSDDEKAKVWMRICRCYLEDGDSTNATTYLNRVKQVIFNVTDAETRLFFALSQARISDSMRNFLDASAAYYTLSNESSIDEEERLHTLRQAITTAVLAPAGPQRARQLGRLYKDERASETPEYSILEKIFLDRLLSPSEVRTFAAELKDHQLAKTADGSTVLDKAVLEHNLLAVSRLYQNISLPSLGALLGVDADRAEEYAAGMVESGRLGGSIDQIEGVIHFGAVKGDSAGGERTAGGSSAWDVNVQGLAEEVERVTTLLQREEPAWYEVQVAA</sequence>
<comment type="caution">
    <text evidence="10">The sequence shown here is derived from an EMBL/GenBank/DDBJ whole genome shotgun (WGS) entry which is preliminary data.</text>
</comment>
<gene>
    <name evidence="10" type="ORF">B0A48_08858</name>
</gene>
<evidence type="ECO:0000256" key="6">
    <source>
        <dbReference type="ARBA" id="ARBA00022790"/>
    </source>
</evidence>
<dbReference type="Pfam" id="PF01399">
    <property type="entry name" value="PCI"/>
    <property type="match status" value="1"/>
</dbReference>
<dbReference type="InParanoid" id="A0A1V8T4J1"/>
<dbReference type="Pfam" id="PF22241">
    <property type="entry name" value="PSMD12-CSN4_N"/>
    <property type="match status" value="1"/>
</dbReference>
<accession>A0A1V8T4J1</accession>
<feature type="region of interest" description="Disordered" evidence="8">
    <location>
        <begin position="1"/>
        <end position="22"/>
    </location>
</feature>
<dbReference type="PROSITE" id="PS50250">
    <property type="entry name" value="PCI"/>
    <property type="match status" value="1"/>
</dbReference>
<dbReference type="Proteomes" id="UP000192596">
    <property type="component" value="Unassembled WGS sequence"/>
</dbReference>
<keyword evidence="7" id="KW-0539">Nucleus</keyword>
<dbReference type="InterPro" id="IPR000717">
    <property type="entry name" value="PCI_dom"/>
</dbReference>
<evidence type="ECO:0000256" key="1">
    <source>
        <dbReference type="ARBA" id="ARBA00004123"/>
    </source>
</evidence>
<dbReference type="GO" id="GO:0005829">
    <property type="term" value="C:cytosol"/>
    <property type="evidence" value="ECO:0007669"/>
    <property type="project" value="TreeGrafter"/>
</dbReference>
<dbReference type="PANTHER" id="PTHR10855">
    <property type="entry name" value="26S PROTEASOME NON-ATPASE REGULATORY SUBUNIT 12/COP9 SIGNALOSOME COMPLEX SUBUNIT 4"/>
    <property type="match status" value="1"/>
</dbReference>
<keyword evidence="11" id="KW-1185">Reference proteome</keyword>
<reference evidence="11" key="1">
    <citation type="submission" date="2017-03" db="EMBL/GenBank/DDBJ databases">
        <title>Genomes of endolithic fungi from Antarctica.</title>
        <authorList>
            <person name="Coleine C."/>
            <person name="Masonjones S."/>
            <person name="Stajich J.E."/>
        </authorList>
    </citation>
    <scope>NUCLEOTIDE SEQUENCE [LARGE SCALE GENOMIC DNA]</scope>
    <source>
        <strain evidence="11">CCFEE 5527</strain>
    </source>
</reference>
<name>A0A1V8T4J1_9PEZI</name>
<evidence type="ECO:0000256" key="8">
    <source>
        <dbReference type="SAM" id="MobiDB-lite"/>
    </source>
</evidence>
<dbReference type="InterPro" id="IPR036388">
    <property type="entry name" value="WH-like_DNA-bd_sf"/>
</dbReference>
<dbReference type="InterPro" id="IPR036390">
    <property type="entry name" value="WH_DNA-bd_sf"/>
</dbReference>
<proteinExistence type="inferred from homology"/>
<keyword evidence="6" id="KW-0736">Signalosome</keyword>
<evidence type="ECO:0000256" key="4">
    <source>
        <dbReference type="ARBA" id="ARBA00014881"/>
    </source>
</evidence>
<organism evidence="10 11">
    <name type="scientific">Cryoendolithus antarcticus</name>
    <dbReference type="NCBI Taxonomy" id="1507870"/>
    <lineage>
        <taxon>Eukaryota</taxon>
        <taxon>Fungi</taxon>
        <taxon>Dikarya</taxon>
        <taxon>Ascomycota</taxon>
        <taxon>Pezizomycotina</taxon>
        <taxon>Dothideomycetes</taxon>
        <taxon>Dothideomycetidae</taxon>
        <taxon>Cladosporiales</taxon>
        <taxon>Cladosporiaceae</taxon>
        <taxon>Cryoendolithus</taxon>
    </lineage>
</organism>
<evidence type="ECO:0000313" key="11">
    <source>
        <dbReference type="Proteomes" id="UP000192596"/>
    </source>
</evidence>
<comment type="subcellular location">
    <subcellularLocation>
        <location evidence="2">Cytoplasm</location>
    </subcellularLocation>
    <subcellularLocation>
        <location evidence="1">Nucleus</location>
    </subcellularLocation>
</comment>
<dbReference type="GO" id="GO:0008180">
    <property type="term" value="C:COP9 signalosome"/>
    <property type="evidence" value="ECO:0007669"/>
    <property type="project" value="UniProtKB-KW"/>
</dbReference>
<dbReference type="STRING" id="1507870.A0A1V8T4J1"/>
<dbReference type="OrthoDB" id="295656at2759"/>
<dbReference type="InterPro" id="IPR040134">
    <property type="entry name" value="PSMD12/CSN4"/>
</dbReference>
<evidence type="ECO:0000313" key="10">
    <source>
        <dbReference type="EMBL" id="OQO06270.1"/>
    </source>
</evidence>